<proteinExistence type="predicted"/>
<keyword evidence="1" id="KW-0813">Transport</keyword>
<dbReference type="GO" id="GO:0140359">
    <property type="term" value="F:ABC-type transporter activity"/>
    <property type="evidence" value="ECO:0007669"/>
    <property type="project" value="InterPro"/>
</dbReference>
<dbReference type="VEuPathDB" id="FungiDB:PC110_g5034"/>
<name>A0A8T1V2P2_9STRA</name>
<keyword evidence="3" id="KW-0472">Membrane</keyword>
<accession>A0A8T1V2P2</accession>
<feature type="non-terminal residue" evidence="4">
    <location>
        <position position="1"/>
    </location>
</feature>
<evidence type="ECO:0000313" key="4">
    <source>
        <dbReference type="EMBL" id="KAG6972941.1"/>
    </source>
</evidence>
<dbReference type="Proteomes" id="UP000688947">
    <property type="component" value="Unassembled WGS sequence"/>
</dbReference>
<comment type="caution">
    <text evidence="4">The sequence shown here is derived from an EMBL/GenBank/DDBJ whole genome shotgun (WGS) entry which is preliminary data.</text>
</comment>
<dbReference type="PANTHER" id="PTHR19229:SF36">
    <property type="entry name" value="ATP-BINDING CASSETTE SUB-FAMILY A MEMBER 2"/>
    <property type="match status" value="1"/>
</dbReference>
<dbReference type="AlphaFoldDB" id="A0A8T1V2P2"/>
<organism evidence="4 5">
    <name type="scientific">Phytophthora cactorum</name>
    <dbReference type="NCBI Taxonomy" id="29920"/>
    <lineage>
        <taxon>Eukaryota</taxon>
        <taxon>Sar</taxon>
        <taxon>Stramenopiles</taxon>
        <taxon>Oomycota</taxon>
        <taxon>Peronosporomycetes</taxon>
        <taxon>Peronosporales</taxon>
        <taxon>Peronosporaceae</taxon>
        <taxon>Phytophthora</taxon>
    </lineage>
</organism>
<evidence type="ECO:0000256" key="3">
    <source>
        <dbReference type="SAM" id="Phobius"/>
    </source>
</evidence>
<feature type="transmembrane region" description="Helical" evidence="3">
    <location>
        <begin position="368"/>
        <end position="391"/>
    </location>
</feature>
<feature type="transmembrane region" description="Helical" evidence="3">
    <location>
        <begin position="334"/>
        <end position="356"/>
    </location>
</feature>
<evidence type="ECO:0000256" key="2">
    <source>
        <dbReference type="ARBA" id="ARBA00022737"/>
    </source>
</evidence>
<dbReference type="PANTHER" id="PTHR19229">
    <property type="entry name" value="ATP-BINDING CASSETTE TRANSPORTER SUBFAMILY A ABCA"/>
    <property type="match status" value="1"/>
</dbReference>
<sequence length="550" mass="60540">MPGLLLSLSLQALMEGNNLAELGEEGLMDCALKFLLFGYTGAERTTYHVPNACKGKVVPYKIAITPDTPYTREYFAAALETWYPRIALAPPVKGISLLTIPSFADSHVFFDNETALEAYVTSEEYGTEVQYPKIYGAIAFEEFPQDISTFGDLEGYSIAYSLRFNSTGSVSAVPKTKKPRPNTISKFVPAENTMKYATRGFMTLQTVVARFLNCMPIWDAQSETTNGTCQVDQAVMAANAENDRRLLEQLEKDMIIGTAFTLLNTVKDLITSIASVTLPNVSVDTIPPLSVERLLVPLRMAPQSYHGAGVYGTPTQAFRYAPFFDKIAVDTELFAGWVLAYLPILLLGAMLQTFGAHGLLFPNSDTKLLFLFFFTFATSSFSYGFMISSLFSRARAGSLAGMGLFFIMFFLSYSFSDDTSEASRTCAALLPPISLSQGIGVIAKLESFGVGVNHDNASEDVNNFRLANAIGMQILDTVLYILLGKYFEKVVPQEFGVAEKWYVFLTKGYWCPQSSKLVSTEEIGGMSATYNDNVEAVRQELETQENSGRA</sequence>
<evidence type="ECO:0000256" key="1">
    <source>
        <dbReference type="ARBA" id="ARBA00022448"/>
    </source>
</evidence>
<keyword evidence="3" id="KW-1133">Transmembrane helix</keyword>
<evidence type="ECO:0000313" key="5">
    <source>
        <dbReference type="Proteomes" id="UP000688947"/>
    </source>
</evidence>
<feature type="transmembrane region" description="Helical" evidence="3">
    <location>
        <begin position="397"/>
        <end position="415"/>
    </location>
</feature>
<reference evidence="4" key="1">
    <citation type="submission" date="2021-01" db="EMBL/GenBank/DDBJ databases">
        <title>Phytophthora aleatoria, a newly-described species from Pinus radiata is distinct from Phytophthora cactorum isolates based on comparative genomics.</title>
        <authorList>
            <person name="Mcdougal R."/>
            <person name="Panda P."/>
            <person name="Williams N."/>
            <person name="Studholme D.J."/>
        </authorList>
    </citation>
    <scope>NUCLEOTIDE SEQUENCE</scope>
    <source>
        <strain evidence="4">NZFS 3830</strain>
    </source>
</reference>
<keyword evidence="2" id="KW-0677">Repeat</keyword>
<keyword evidence="3" id="KW-0812">Transmembrane</keyword>
<dbReference type="GO" id="GO:0016020">
    <property type="term" value="C:membrane"/>
    <property type="evidence" value="ECO:0007669"/>
    <property type="project" value="InterPro"/>
</dbReference>
<dbReference type="EMBL" id="JAENGZ010000027">
    <property type="protein sequence ID" value="KAG6972941.1"/>
    <property type="molecule type" value="Genomic_DNA"/>
</dbReference>
<protein>
    <submittedName>
        <fullName evidence="4">Uncharacterized protein</fullName>
    </submittedName>
</protein>
<dbReference type="InterPro" id="IPR026082">
    <property type="entry name" value="ABCA"/>
</dbReference>
<dbReference type="OrthoDB" id="10255969at2759"/>
<dbReference type="GO" id="GO:0005319">
    <property type="term" value="F:lipid transporter activity"/>
    <property type="evidence" value="ECO:0007669"/>
    <property type="project" value="TreeGrafter"/>
</dbReference>
<gene>
    <name evidence="4" type="ORF">JG687_00001187</name>
</gene>